<evidence type="ECO:0000256" key="2">
    <source>
        <dbReference type="PROSITE-ProRule" id="PRU00169"/>
    </source>
</evidence>
<dbReference type="RefSeq" id="WP_341469280.1">
    <property type="nucleotide sequence ID" value="NZ_CP128399.1"/>
</dbReference>
<protein>
    <submittedName>
        <fullName evidence="4">Response regulator</fullName>
    </submittedName>
</protein>
<dbReference type="InterPro" id="IPR050595">
    <property type="entry name" value="Bact_response_regulator"/>
</dbReference>
<dbReference type="EMBL" id="CP128399">
    <property type="protein sequence ID" value="WJW67386.1"/>
    <property type="molecule type" value="Genomic_DNA"/>
</dbReference>
<evidence type="ECO:0000313" key="6">
    <source>
        <dbReference type="Proteomes" id="UP000521676"/>
    </source>
</evidence>
<dbReference type="PROSITE" id="PS50110">
    <property type="entry name" value="RESPONSE_REGULATORY"/>
    <property type="match status" value="1"/>
</dbReference>
<keyword evidence="1 2" id="KW-0597">Phosphoprotein</keyword>
<feature type="modified residue" description="4-aspartylphosphate" evidence="2">
    <location>
        <position position="52"/>
    </location>
</feature>
<name>A0A8T7LU20_9CHLR</name>
<dbReference type="Proteomes" id="UP000521676">
    <property type="component" value="Unassembled WGS sequence"/>
</dbReference>
<dbReference type="Pfam" id="PF00072">
    <property type="entry name" value="Response_reg"/>
    <property type="match status" value="1"/>
</dbReference>
<evidence type="ECO:0000259" key="3">
    <source>
        <dbReference type="PROSITE" id="PS50110"/>
    </source>
</evidence>
<dbReference type="EMBL" id="JACATZ010000001">
    <property type="protein sequence ID" value="NWJ45514.1"/>
    <property type="molecule type" value="Genomic_DNA"/>
</dbReference>
<dbReference type="SUPFAM" id="SSF52172">
    <property type="entry name" value="CheY-like"/>
    <property type="match status" value="1"/>
</dbReference>
<reference evidence="4 6" key="1">
    <citation type="submission" date="2020-06" db="EMBL/GenBank/DDBJ databases">
        <title>Anoxygenic phototrophic Chloroflexota member uses a Type I reaction center.</title>
        <authorList>
            <person name="Tsuji J.M."/>
            <person name="Shaw N.A."/>
            <person name="Nagashima S."/>
            <person name="Venkiteswaran J."/>
            <person name="Schiff S.L."/>
            <person name="Hanada S."/>
            <person name="Tank M."/>
            <person name="Neufeld J.D."/>
        </authorList>
    </citation>
    <scope>NUCLEOTIDE SEQUENCE [LARGE SCALE GENOMIC DNA]</scope>
    <source>
        <strain evidence="4">L227-S17</strain>
    </source>
</reference>
<keyword evidence="7" id="KW-1185">Reference proteome</keyword>
<organism evidence="4 6">
    <name type="scientific">Candidatus Chlorohelix allophototropha</name>
    <dbReference type="NCBI Taxonomy" id="3003348"/>
    <lineage>
        <taxon>Bacteria</taxon>
        <taxon>Bacillati</taxon>
        <taxon>Chloroflexota</taxon>
        <taxon>Chloroflexia</taxon>
        <taxon>Candidatus Chloroheliales</taxon>
        <taxon>Candidatus Chloroheliaceae</taxon>
        <taxon>Candidatus Chlorohelix</taxon>
    </lineage>
</organism>
<dbReference type="SMART" id="SM00448">
    <property type="entry name" value="REC"/>
    <property type="match status" value="1"/>
</dbReference>
<dbReference type="GO" id="GO:0000160">
    <property type="term" value="P:phosphorelay signal transduction system"/>
    <property type="evidence" value="ECO:0007669"/>
    <property type="project" value="InterPro"/>
</dbReference>
<dbReference type="Proteomes" id="UP001431572">
    <property type="component" value="Chromosome 1"/>
</dbReference>
<gene>
    <name evidence="4" type="ORF">HXX08_06520</name>
    <name evidence="5" type="ORF">OZ401_000652</name>
</gene>
<dbReference type="PANTHER" id="PTHR44591:SF3">
    <property type="entry name" value="RESPONSE REGULATORY DOMAIN-CONTAINING PROTEIN"/>
    <property type="match status" value="1"/>
</dbReference>
<dbReference type="AlphaFoldDB" id="A0A8T7LU20"/>
<dbReference type="PANTHER" id="PTHR44591">
    <property type="entry name" value="STRESS RESPONSE REGULATOR PROTEIN 1"/>
    <property type="match status" value="1"/>
</dbReference>
<evidence type="ECO:0000256" key="1">
    <source>
        <dbReference type="ARBA" id="ARBA00022553"/>
    </source>
</evidence>
<dbReference type="InterPro" id="IPR001789">
    <property type="entry name" value="Sig_transdc_resp-reg_receiver"/>
</dbReference>
<accession>A0A8T7LU20</accession>
<reference evidence="5" key="2">
    <citation type="journal article" date="2024" name="Nature">
        <title>Anoxygenic phototroph of the Chloroflexota uses a type I reaction centre.</title>
        <authorList>
            <person name="Tsuji J.M."/>
            <person name="Shaw N.A."/>
            <person name="Nagashima S."/>
            <person name="Venkiteswaran J.J."/>
            <person name="Schiff S.L."/>
            <person name="Watanabe T."/>
            <person name="Fukui M."/>
            <person name="Hanada S."/>
            <person name="Tank M."/>
            <person name="Neufeld J.D."/>
        </authorList>
    </citation>
    <scope>NUCLEOTIDE SEQUENCE</scope>
    <source>
        <strain evidence="5">L227-S17</strain>
    </source>
</reference>
<proteinExistence type="predicted"/>
<dbReference type="Gene3D" id="3.40.50.2300">
    <property type="match status" value="1"/>
</dbReference>
<sequence>MAKVVVIDDSEFMLDIIKDMLESLGYQTLATNAPEEFRRLIQEEHPDLVLVDEMMPTITGTELARELRKSSDLYLVNLPVVLTGIQSGGGGIPRLWRLMKPFSIEKLEALLAKILAI</sequence>
<feature type="domain" description="Response regulatory" evidence="3">
    <location>
        <begin position="3"/>
        <end position="115"/>
    </location>
</feature>
<dbReference type="CDD" id="cd00156">
    <property type="entry name" value="REC"/>
    <property type="match status" value="1"/>
</dbReference>
<evidence type="ECO:0000313" key="5">
    <source>
        <dbReference type="EMBL" id="WJW67386.1"/>
    </source>
</evidence>
<dbReference type="InterPro" id="IPR011006">
    <property type="entry name" value="CheY-like_superfamily"/>
</dbReference>
<evidence type="ECO:0000313" key="7">
    <source>
        <dbReference type="Proteomes" id="UP001431572"/>
    </source>
</evidence>
<evidence type="ECO:0000313" key="4">
    <source>
        <dbReference type="EMBL" id="NWJ45514.1"/>
    </source>
</evidence>